<dbReference type="EMBL" id="HAEJ01018833">
    <property type="protein sequence ID" value="SBS59290.1"/>
    <property type="molecule type" value="Transcribed_RNA"/>
</dbReference>
<organism evidence="1">
    <name type="scientific">Nothobranchius furzeri</name>
    <name type="common">Turquoise killifish</name>
    <dbReference type="NCBI Taxonomy" id="105023"/>
    <lineage>
        <taxon>Eukaryota</taxon>
        <taxon>Metazoa</taxon>
        <taxon>Chordata</taxon>
        <taxon>Craniata</taxon>
        <taxon>Vertebrata</taxon>
        <taxon>Euteleostomi</taxon>
        <taxon>Actinopterygii</taxon>
        <taxon>Neopterygii</taxon>
        <taxon>Teleostei</taxon>
        <taxon>Neoteleostei</taxon>
        <taxon>Acanthomorphata</taxon>
        <taxon>Ovalentaria</taxon>
        <taxon>Atherinomorphae</taxon>
        <taxon>Cyprinodontiformes</taxon>
        <taxon>Nothobranchiidae</taxon>
        <taxon>Nothobranchius</taxon>
    </lineage>
</organism>
<name>A0A1A8VFV5_NOTFU</name>
<sequence>LQFYCCVCVCVCIYFCVRVHKLTELHAEVNSRMTCIFIGYEHCERCSYPFFSSPGGTVSFKRNQKCCKM</sequence>
<feature type="non-terminal residue" evidence="1">
    <location>
        <position position="1"/>
    </location>
</feature>
<evidence type="ECO:0000313" key="1">
    <source>
        <dbReference type="EMBL" id="SBS59290.1"/>
    </source>
</evidence>
<dbReference type="AlphaFoldDB" id="A0A1A8VFV5"/>
<gene>
    <name evidence="1" type="primary">CABZ01084505.1</name>
</gene>
<reference evidence="1" key="1">
    <citation type="submission" date="2016-05" db="EMBL/GenBank/DDBJ databases">
        <authorList>
            <person name="Lavstsen T."/>
            <person name="Jespersen J.S."/>
        </authorList>
    </citation>
    <scope>NUCLEOTIDE SEQUENCE</scope>
    <source>
        <tissue evidence="1">Brain</tissue>
    </source>
</reference>
<reference evidence="1" key="2">
    <citation type="submission" date="2016-06" db="EMBL/GenBank/DDBJ databases">
        <title>The genome of a short-lived fish provides insights into sex chromosome evolution and the genetic control of aging.</title>
        <authorList>
            <person name="Reichwald K."/>
            <person name="Felder M."/>
            <person name="Petzold A."/>
            <person name="Koch P."/>
            <person name="Groth M."/>
            <person name="Platzer M."/>
        </authorList>
    </citation>
    <scope>NUCLEOTIDE SEQUENCE</scope>
    <source>
        <tissue evidence="1">Brain</tissue>
    </source>
</reference>
<accession>A0A1A8VFV5</accession>
<proteinExistence type="predicted"/>
<protein>
    <submittedName>
        <fullName evidence="1">Uncharacterized protein</fullName>
    </submittedName>
</protein>